<evidence type="ECO:0000313" key="2">
    <source>
        <dbReference type="Proteomes" id="UP000488299"/>
    </source>
</evidence>
<organism evidence="1 2">
    <name type="scientific">Rudanella paleaurantiibacter</name>
    <dbReference type="NCBI Taxonomy" id="2614655"/>
    <lineage>
        <taxon>Bacteria</taxon>
        <taxon>Pseudomonadati</taxon>
        <taxon>Bacteroidota</taxon>
        <taxon>Cytophagia</taxon>
        <taxon>Cytophagales</taxon>
        <taxon>Cytophagaceae</taxon>
        <taxon>Rudanella</taxon>
    </lineage>
</organism>
<accession>A0A7J5U540</accession>
<proteinExistence type="predicted"/>
<dbReference type="Gene3D" id="3.30.1150.10">
    <property type="match status" value="1"/>
</dbReference>
<dbReference type="Proteomes" id="UP000488299">
    <property type="component" value="Unassembled WGS sequence"/>
</dbReference>
<evidence type="ECO:0008006" key="3">
    <source>
        <dbReference type="Google" id="ProtNLM"/>
    </source>
</evidence>
<dbReference type="RefSeq" id="WP_152122432.1">
    <property type="nucleotide sequence ID" value="NZ_WELI01000001.1"/>
</dbReference>
<keyword evidence="2" id="KW-1185">Reference proteome</keyword>
<dbReference type="AlphaFoldDB" id="A0A7J5U540"/>
<name>A0A7J5U540_9BACT</name>
<dbReference type="EMBL" id="WELI01000001">
    <property type="protein sequence ID" value="KAB7732813.1"/>
    <property type="molecule type" value="Genomic_DNA"/>
</dbReference>
<comment type="caution">
    <text evidence="1">The sequence shown here is derived from an EMBL/GenBank/DDBJ whole genome shotgun (WGS) entry which is preliminary data.</text>
</comment>
<dbReference type="SUPFAM" id="SSF74653">
    <property type="entry name" value="TolA/TonB C-terminal domain"/>
    <property type="match status" value="1"/>
</dbReference>
<reference evidence="1 2" key="1">
    <citation type="submission" date="2019-10" db="EMBL/GenBank/DDBJ databases">
        <title>Rudanella paleaurantiibacter sp. nov., isolated from sludge.</title>
        <authorList>
            <person name="Xu S.Q."/>
        </authorList>
    </citation>
    <scope>NUCLEOTIDE SEQUENCE [LARGE SCALE GENOMIC DNA]</scope>
    <source>
        <strain evidence="1 2">HX-22-17</strain>
    </source>
</reference>
<sequence>MNRILLALIIFQGRQAFAQQLCEVTQDETGRIISTCTIYNQSQVSGAVPFPSHAQRKYLGTRYLTYPTWGKGKIQIDPGSPEIPCELAFDMVSSDLLCKLNGELTANHIAPYMFEVDGMRYYRQNTLLAGQKAAHIYTNLLHTGPTQLLLSMQKVLLVESVPTNGYTKVNEFAGTFALKKNYFVQKGDARPELIALTKSALLKVLFEQADALAKFIRTETLTVDEVARVIMYYDELNAEANKTKPALNAEPVFTQFLHDNIVYPSQGWQNQLYARVYVGFDVNSAGRLKNITLLSPTNVGYGFDLAVTQGLGKYLKLKPTYAGSYVLPVAFTLTNLKDRQAAYTPINKLDESRLGNRTVLEELVVPVTIKKSVEKPREIWGYYN</sequence>
<evidence type="ECO:0000313" key="1">
    <source>
        <dbReference type="EMBL" id="KAB7732813.1"/>
    </source>
</evidence>
<gene>
    <name evidence="1" type="ORF">F5984_02360</name>
</gene>
<protein>
    <recommendedName>
        <fullName evidence="3">TonB C-terminal domain-containing protein</fullName>
    </recommendedName>
</protein>